<keyword evidence="2" id="KW-1185">Reference proteome</keyword>
<dbReference type="RefSeq" id="YP_010111526.1">
    <property type="nucleotide sequence ID" value="NC_055882.1"/>
</dbReference>
<organism evidence="1 2">
    <name type="scientific">uncultured phage cr116_1</name>
    <dbReference type="NCBI Taxonomy" id="2772073"/>
    <lineage>
        <taxon>Viruses</taxon>
        <taxon>Duplodnaviria</taxon>
        <taxon>Heunggongvirae</taxon>
        <taxon>Uroviricota</taxon>
        <taxon>Caudoviricetes</taxon>
        <taxon>Crassvirales</taxon>
        <taxon>Steigviridae</taxon>
        <taxon>Asinivirinae</taxon>
        <taxon>Pamirivirus</taxon>
        <taxon>Pamirivirus faecium</taxon>
    </lineage>
</organism>
<name>A0A7M1RYC6_9CAUD</name>
<dbReference type="KEGG" id="vg:65129930"/>
<dbReference type="Proteomes" id="UP000593686">
    <property type="component" value="Genome"/>
</dbReference>
<evidence type="ECO:0000313" key="1">
    <source>
        <dbReference type="EMBL" id="QOR59368.1"/>
    </source>
</evidence>
<reference evidence="1 2" key="1">
    <citation type="submission" date="2020-07" db="EMBL/GenBank/DDBJ databases">
        <title>Taxonomic proposal: Crassvirales, a new order of highly abundant and diverse bacterial viruses.</title>
        <authorList>
            <person name="Shkoporov A.N."/>
            <person name="Stockdale S.R."/>
            <person name="Guerin E."/>
            <person name="Ross R.P."/>
            <person name="Hill C."/>
        </authorList>
    </citation>
    <scope>NUCLEOTIDE SEQUENCE [LARGE SCALE GENOMIC DNA]</scope>
</reference>
<proteinExistence type="predicted"/>
<protein>
    <submittedName>
        <fullName evidence="1">Uncharacterized protein</fullName>
    </submittedName>
</protein>
<sequence>MMKFIVAKSGKEINLGDKSLIVGAVNTPVGMIKAQKIVTVTKELMSKFIKDGKVNVVEEKDTNKIWSNAIESLSKKTNWKEEKLLNILTTLHLANPWAATQMVLREIAIELDKKYDDHINKSEKIYAISPQDGRIHEINKKTVKNYKAFPAFRSIEDAKIACSLIREHLKSIFSNA</sequence>
<evidence type="ECO:0000313" key="2">
    <source>
        <dbReference type="Proteomes" id="UP000593686"/>
    </source>
</evidence>
<dbReference type="EMBL" id="MT774389">
    <property type="protein sequence ID" value="QOR59368.1"/>
    <property type="molecule type" value="Genomic_DNA"/>
</dbReference>
<accession>A0A7M1RYC6</accession>
<dbReference type="GeneID" id="65129930"/>